<proteinExistence type="predicted"/>
<gene>
    <name evidence="1" type="ORF">HMPREF3180_00911</name>
</gene>
<evidence type="ECO:0000313" key="1">
    <source>
        <dbReference type="EMBL" id="KXB67701.1"/>
    </source>
</evidence>
<dbReference type="EMBL" id="LSDD01000062">
    <property type="protein sequence ID" value="KXB67701.1"/>
    <property type="molecule type" value="Genomic_DNA"/>
</dbReference>
<dbReference type="AlphaFoldDB" id="A0A134AIY8"/>
<protein>
    <submittedName>
        <fullName evidence="1">Uncharacterized protein</fullName>
    </submittedName>
</protein>
<organism evidence="1 2">
    <name type="scientific">Leptotrichia wadei</name>
    <dbReference type="NCBI Taxonomy" id="157687"/>
    <lineage>
        <taxon>Bacteria</taxon>
        <taxon>Fusobacteriati</taxon>
        <taxon>Fusobacteriota</taxon>
        <taxon>Fusobacteriia</taxon>
        <taxon>Fusobacteriales</taxon>
        <taxon>Leptotrichiaceae</taxon>
        <taxon>Leptotrichia</taxon>
    </lineage>
</organism>
<evidence type="ECO:0000313" key="2">
    <source>
        <dbReference type="Proteomes" id="UP000070483"/>
    </source>
</evidence>
<sequence>MTNNLKELKQELKSFAKKVKDFRYTDSALITFLLTGVIGRGASANLFSDGSEIENQSKVINTSIAQQKKDFKRARMENEKLIKNKFGINSAYGTRRACCKITLGRMAIWN</sequence>
<name>A0A134AIY8_9FUSO</name>
<accession>A0A134AIY8</accession>
<reference evidence="2" key="1">
    <citation type="submission" date="2016-01" db="EMBL/GenBank/DDBJ databases">
        <authorList>
            <person name="Mitreva M."/>
            <person name="Pepin K.H."/>
            <person name="Mihindukulasuriya K.A."/>
            <person name="Fulton R."/>
            <person name="Fronick C."/>
            <person name="O'Laughlin M."/>
            <person name="Miner T."/>
            <person name="Herter B."/>
            <person name="Rosa B.A."/>
            <person name="Cordes M."/>
            <person name="Tomlinson C."/>
            <person name="Wollam A."/>
            <person name="Palsikar V.B."/>
            <person name="Mardis E.R."/>
            <person name="Wilson R.K."/>
        </authorList>
    </citation>
    <scope>NUCLEOTIDE SEQUENCE [LARGE SCALE GENOMIC DNA]</scope>
    <source>
        <strain evidence="2">KA00185</strain>
    </source>
</reference>
<comment type="caution">
    <text evidence="1">The sequence shown here is derived from an EMBL/GenBank/DDBJ whole genome shotgun (WGS) entry which is preliminary data.</text>
</comment>
<dbReference type="Proteomes" id="UP000070483">
    <property type="component" value="Unassembled WGS sequence"/>
</dbReference>
<dbReference type="InterPro" id="IPR053787">
    <property type="entry name" value="Autotransptr-assoc_N"/>
</dbReference>
<keyword evidence="2" id="KW-1185">Reference proteome</keyword>
<dbReference type="NCBIfam" id="NF033175">
    <property type="entry name" value="fuso_auto_Nterm"/>
    <property type="match status" value="1"/>
</dbReference>
<dbReference type="RefSeq" id="WP_060917737.1">
    <property type="nucleotide sequence ID" value="NZ_KQ960051.1"/>
</dbReference>
<dbReference type="STRING" id="157687.HMPREF3180_00911"/>